<evidence type="ECO:0000259" key="1">
    <source>
        <dbReference type="Pfam" id="PF18962"/>
    </source>
</evidence>
<feature type="domain" description="Secretion system C-terminal sorting" evidence="1">
    <location>
        <begin position="620"/>
        <end position="692"/>
    </location>
</feature>
<dbReference type="Proteomes" id="UP001598114">
    <property type="component" value="Unassembled WGS sequence"/>
</dbReference>
<dbReference type="InterPro" id="IPR028974">
    <property type="entry name" value="TSP_type-3_rpt"/>
</dbReference>
<dbReference type="Pfam" id="PF07394">
    <property type="entry name" value="DUF1501"/>
    <property type="match status" value="1"/>
</dbReference>
<dbReference type="PANTHER" id="PTHR43737:SF1">
    <property type="entry name" value="DUF1501 DOMAIN-CONTAINING PROTEIN"/>
    <property type="match status" value="1"/>
</dbReference>
<accession>A0ABW6D6D5</accession>
<dbReference type="SUPFAM" id="SSF103647">
    <property type="entry name" value="TSP type-3 repeat"/>
    <property type="match status" value="1"/>
</dbReference>
<dbReference type="RefSeq" id="WP_377977064.1">
    <property type="nucleotide sequence ID" value="NZ_JBBKYA010000005.1"/>
</dbReference>
<sequence length="694" mass="76549">MNRRKFLHNMAHLAAIPSFLPGLGQLELSDLLSSTAEAGKILVIVRLNGGNDGLNTLMPMEQYGLLKTIRPSVILPENKYLPVEGTSLGFHPSMAGMNTLLSEKRLAVVQSVGYTKPNFSHFRSTDIWMSGTDTDQYVSSGWMARYLEKLHPSYPNAYPNQQYPHPLSIELGGESSLLFQGQNSFTSLVYSNPDQFYSLMNPFVNSYPATIQGSRLAYLQLIGKQSQVYGSVVQSAFRSGTTPFAFAENDLGNQFKIVQKLISGGLQTRVYMVQLTGFDSHSKQVDTQDSTKGQHAYLLKQVNDAIVTFMKNLDAQNLGDRVVGVTLSEFGRTVHSNGSTGTDHGTVAPMFVFGNSVKAGVIGDNPKIPLDYKISDELSANYDFRQVYGSLLNQWMGNDSAATNQVLFREFPKVPLIKLFNDSDGDGVPDTLDLCPATPIGAKVDVNGCEVFNMPVNNYVLQMLATTCPGMSNGAMKIDFVDKKYTYLLDVKGPSNFTQTIKSSVGVSQLLDKLAIGTYQLNISIEGQKNYSQRFDFQITEPASLIVQSVISADKNSIELALSGSKQYYIQLNQKIYEVKGDTWSAALEKGSNLIKVWTDHACQGNFYKEIFQSEQIRCFPNPCENDLNIYIGGQDREVQITMFNLNGSQVVSMPLQPDGNREVKLDLSGLSAGIYLVQVNGNTVNQQAKIVKK</sequence>
<evidence type="ECO:0000313" key="2">
    <source>
        <dbReference type="EMBL" id="MFD3276618.1"/>
    </source>
</evidence>
<proteinExistence type="predicted"/>
<dbReference type="EMBL" id="JBBKYA010000005">
    <property type="protein sequence ID" value="MFD3276618.1"/>
    <property type="molecule type" value="Genomic_DNA"/>
</dbReference>
<comment type="caution">
    <text evidence="2">The sequence shown here is derived from an EMBL/GenBank/DDBJ whole genome shotgun (WGS) entry which is preliminary data.</text>
</comment>
<dbReference type="InterPro" id="IPR026444">
    <property type="entry name" value="Secre_tail"/>
</dbReference>
<dbReference type="PANTHER" id="PTHR43737">
    <property type="entry name" value="BLL7424 PROTEIN"/>
    <property type="match status" value="1"/>
</dbReference>
<keyword evidence="3" id="KW-1185">Reference proteome</keyword>
<dbReference type="NCBIfam" id="TIGR04183">
    <property type="entry name" value="Por_Secre_tail"/>
    <property type="match status" value="1"/>
</dbReference>
<organism evidence="2 3">
    <name type="scientific">Aquirufa echingensis</name>
    <dbReference type="NCBI Taxonomy" id="3096516"/>
    <lineage>
        <taxon>Bacteria</taxon>
        <taxon>Pseudomonadati</taxon>
        <taxon>Bacteroidota</taxon>
        <taxon>Cytophagia</taxon>
        <taxon>Cytophagales</taxon>
        <taxon>Flectobacillaceae</taxon>
        <taxon>Aquirufa</taxon>
    </lineage>
</organism>
<reference evidence="2 3" key="1">
    <citation type="submission" date="2024-03" db="EMBL/GenBank/DDBJ databases">
        <title>Aquirufa genome sequencing.</title>
        <authorList>
            <person name="Pitt A."/>
            <person name="Hahn M.W."/>
        </authorList>
    </citation>
    <scope>NUCLEOTIDE SEQUENCE [LARGE SCALE GENOMIC DNA]</scope>
    <source>
        <strain evidence="2 3">PLAD-142S6K</strain>
    </source>
</reference>
<gene>
    <name evidence="2" type="ORF">SKC38_10300</name>
</gene>
<dbReference type="Pfam" id="PF18962">
    <property type="entry name" value="Por_Secre_tail"/>
    <property type="match status" value="1"/>
</dbReference>
<protein>
    <submittedName>
        <fullName evidence="2">DUF1501 domain-containing protein</fullName>
    </submittedName>
</protein>
<evidence type="ECO:0000313" key="3">
    <source>
        <dbReference type="Proteomes" id="UP001598114"/>
    </source>
</evidence>
<dbReference type="InterPro" id="IPR010869">
    <property type="entry name" value="DUF1501"/>
</dbReference>
<name>A0ABW6D6D5_9BACT</name>